<keyword evidence="3" id="KW-1185">Reference proteome</keyword>
<accession>A0A9P6ZVL6</accession>
<comment type="caution">
    <text evidence="2">The sequence shown here is derived from an EMBL/GenBank/DDBJ whole genome shotgun (WGS) entry which is preliminary data.</text>
</comment>
<dbReference type="OrthoDB" id="2635829at2759"/>
<proteinExistence type="predicted"/>
<evidence type="ECO:0000256" key="1">
    <source>
        <dbReference type="SAM" id="MobiDB-lite"/>
    </source>
</evidence>
<dbReference type="Proteomes" id="UP000714275">
    <property type="component" value="Unassembled WGS sequence"/>
</dbReference>
<feature type="compositionally biased region" description="Basic and acidic residues" evidence="1">
    <location>
        <begin position="14"/>
        <end position="42"/>
    </location>
</feature>
<feature type="region of interest" description="Disordered" evidence="1">
    <location>
        <begin position="1"/>
        <end position="99"/>
    </location>
</feature>
<reference evidence="2" key="1">
    <citation type="journal article" date="2020" name="New Phytol.">
        <title>Comparative genomics reveals dynamic genome evolution in host specialist ectomycorrhizal fungi.</title>
        <authorList>
            <person name="Lofgren L.A."/>
            <person name="Nguyen N.H."/>
            <person name="Vilgalys R."/>
            <person name="Ruytinx J."/>
            <person name="Liao H.L."/>
            <person name="Branco S."/>
            <person name="Kuo A."/>
            <person name="LaButti K."/>
            <person name="Lipzen A."/>
            <person name="Andreopoulos W."/>
            <person name="Pangilinan J."/>
            <person name="Riley R."/>
            <person name="Hundley H."/>
            <person name="Na H."/>
            <person name="Barry K."/>
            <person name="Grigoriev I.V."/>
            <person name="Stajich J.E."/>
            <person name="Kennedy P.G."/>
        </authorList>
    </citation>
    <scope>NUCLEOTIDE SEQUENCE</scope>
    <source>
        <strain evidence="2">DOB743</strain>
    </source>
</reference>
<feature type="compositionally biased region" description="Low complexity" evidence="1">
    <location>
        <begin position="74"/>
        <end position="88"/>
    </location>
</feature>
<protein>
    <submittedName>
        <fullName evidence="2">Uncharacterized protein</fullName>
    </submittedName>
</protein>
<name>A0A9P6ZVL6_9AGAM</name>
<dbReference type="AlphaFoldDB" id="A0A9P6ZVL6"/>
<organism evidence="2 3">
    <name type="scientific">Suillus placidus</name>
    <dbReference type="NCBI Taxonomy" id="48579"/>
    <lineage>
        <taxon>Eukaryota</taxon>
        <taxon>Fungi</taxon>
        <taxon>Dikarya</taxon>
        <taxon>Basidiomycota</taxon>
        <taxon>Agaricomycotina</taxon>
        <taxon>Agaricomycetes</taxon>
        <taxon>Agaricomycetidae</taxon>
        <taxon>Boletales</taxon>
        <taxon>Suillineae</taxon>
        <taxon>Suillaceae</taxon>
        <taxon>Suillus</taxon>
    </lineage>
</organism>
<sequence>MPHKTPELSQTKAAEVKRTWCHVKKQDPAEAERLRAQQNEHKQRSRARKKLVQQGLQQPDGEQAPVKRCRAVTPDSGPSHSVSGSPSGNIAAGSEEPPAKQCRAAIPYAGTSHFAPGSSGCTPAADGPSGVPEGRIVMGPSYPALYPAILQVNHLVPSRLFSHISVGTEPLPMTHDVEVMTELAHIDPSCSRDNPMVSSTPLTPPVYTKDLATNLIGVKVSSHSETVKWSSGFTTVLPCIWKDGLNICQEDADMVQYLSELPESDPESSLHTLREGKYIVIRAAQKPQAARLDLDYLEDQGFSQFMRVSIHDVEERTKDYTHPYVEGTIKDFMCNLNDPNCIQFILDLPYIGWSLLHQPGVLTNFHHNSDGGVIFVQSVLGKKQWIPAFLRNPNISRTKFIELSLPLTNLLANRTEIEENWSMEVVTLEEGDLFIGLPPQVYNHPDNIMQSIHPRTALPREPTV</sequence>
<evidence type="ECO:0000313" key="2">
    <source>
        <dbReference type="EMBL" id="KAG1777593.1"/>
    </source>
</evidence>
<gene>
    <name evidence="2" type="ORF">EV702DRAFT_1045334</name>
</gene>
<dbReference type="EMBL" id="JABBWD010000020">
    <property type="protein sequence ID" value="KAG1777593.1"/>
    <property type="molecule type" value="Genomic_DNA"/>
</dbReference>
<evidence type="ECO:0000313" key="3">
    <source>
        <dbReference type="Proteomes" id="UP000714275"/>
    </source>
</evidence>